<protein>
    <submittedName>
        <fullName evidence="1">Uncharacterized protein</fullName>
    </submittedName>
</protein>
<gene>
    <name evidence="1" type="ORF">ABMZ61_90</name>
</gene>
<proteinExistence type="predicted"/>
<evidence type="ECO:0000313" key="1">
    <source>
        <dbReference type="EMBL" id="XDG30394.1"/>
    </source>
</evidence>
<accession>A0AB39AI91</accession>
<organism evidence="1">
    <name type="scientific">Pseudomonas phage vB_PaeS_HTN2</name>
    <dbReference type="NCBI Taxonomy" id="3236647"/>
    <lineage>
        <taxon>Viruses</taxon>
    </lineage>
</organism>
<dbReference type="EMBL" id="PP916319">
    <property type="protein sequence ID" value="XDG30394.1"/>
    <property type="molecule type" value="Genomic_DNA"/>
</dbReference>
<reference evidence="1" key="1">
    <citation type="submission" date="2024-06" db="EMBL/GenBank/DDBJ databases">
        <authorList>
            <person name="Peters D.L."/>
        </authorList>
    </citation>
    <scope>NUCLEOTIDE SEQUENCE</scope>
</reference>
<sequence>MAKLTHTNIASNAWAFYAEDVMVRVEAMQAEEERQMRECLGNRDNYDLQGIKDVIAYHEKNGLTRRANIARVMLAQRLAQVDDTMAKLVELHAKWSQGDDRELVNLALQSINQYTSVLLADKAKVASVAVLDEKHEVVFYLTRHGYTASVRATDRQVVVMDPVHSNGNIVGHRQVTIRNMASAVRFTEERS</sequence>
<reference evidence="1" key="2">
    <citation type="submission" date="2024-08" db="EMBL/GenBank/DDBJ databases">
        <title>Characterization of Pseudomonas aeruginosa phages for therapeutic use.</title>
        <authorList>
            <person name="Nour El-Din H."/>
        </authorList>
    </citation>
    <scope>NUCLEOTIDE SEQUENCE</scope>
</reference>
<name>A0AB39AI91_9VIRU</name>